<name>A0A520MUY7_9GAMM</name>
<organism evidence="3 4">
    <name type="scientific">SAR86 cluster bacterium</name>
    <dbReference type="NCBI Taxonomy" id="2030880"/>
    <lineage>
        <taxon>Bacteria</taxon>
        <taxon>Pseudomonadati</taxon>
        <taxon>Pseudomonadota</taxon>
        <taxon>Gammaproteobacteria</taxon>
        <taxon>SAR86 cluster</taxon>
    </lineage>
</organism>
<feature type="compositionally biased region" description="Pro residues" evidence="1">
    <location>
        <begin position="32"/>
        <end position="54"/>
    </location>
</feature>
<dbReference type="InterPro" id="IPR025924">
    <property type="entry name" value="YHYH_dom"/>
</dbReference>
<evidence type="ECO:0000313" key="3">
    <source>
        <dbReference type="EMBL" id="RZO25020.1"/>
    </source>
</evidence>
<dbReference type="Proteomes" id="UP000320146">
    <property type="component" value="Unassembled WGS sequence"/>
</dbReference>
<feature type="region of interest" description="Disordered" evidence="1">
    <location>
        <begin position="26"/>
        <end position="58"/>
    </location>
</feature>
<dbReference type="Pfam" id="PF14240">
    <property type="entry name" value="YHYH"/>
    <property type="match status" value="1"/>
</dbReference>
<dbReference type="AlphaFoldDB" id="A0A520MUY7"/>
<comment type="caution">
    <text evidence="3">The sequence shown here is derived from an EMBL/GenBank/DDBJ whole genome shotgun (WGS) entry which is preliminary data.</text>
</comment>
<evidence type="ECO:0000313" key="4">
    <source>
        <dbReference type="Proteomes" id="UP000320146"/>
    </source>
</evidence>
<evidence type="ECO:0000259" key="2">
    <source>
        <dbReference type="Pfam" id="PF14240"/>
    </source>
</evidence>
<dbReference type="PROSITE" id="PS51257">
    <property type="entry name" value="PROKAR_LIPOPROTEIN"/>
    <property type="match status" value="1"/>
</dbReference>
<dbReference type="EMBL" id="SHBL01000001">
    <property type="protein sequence ID" value="RZO25020.1"/>
    <property type="molecule type" value="Genomic_DNA"/>
</dbReference>
<proteinExistence type="predicted"/>
<reference evidence="3 4" key="1">
    <citation type="submission" date="2019-02" db="EMBL/GenBank/DDBJ databases">
        <title>Prokaryotic population dynamics and viral predation in marine succession experiment using metagenomics: the confinement effect.</title>
        <authorList>
            <person name="Haro-Moreno J.M."/>
            <person name="Rodriguez-Valera F."/>
            <person name="Lopez-Perez M."/>
        </authorList>
    </citation>
    <scope>NUCLEOTIDE SEQUENCE [LARGE SCALE GENOMIC DNA]</scope>
    <source>
        <strain evidence="3">MED-G166</strain>
    </source>
</reference>
<sequence length="340" mass="36804">MLNIKNFTKIVITTILLVACGGGSGGGSSAPEPIPTPAPTPAPTPEPTPAPTPAPTGVYEMDENCPTHIKEAFLDVSEAPGPGEQYNMMPRLQVSCSNGNLVINSNSVPHYSFIPMTPNDLVERDEQWSVPLEPSYDVSRQPTNIGANGPVVLGYMGFTNTGLNIFGPTEGGQPANQAYGDPVYNNILDDCGGHTAFAYHNHALNFRCFNPNGLTANPATDPQPEILYTSLILGFGPDGFPIFNEYEYANNDGVNLVSPQSSYELIDGQNPQRYVFDAYEYVEKDNLEIYLDECNGHSHDNPHGYEYHYHATEDFPYIYGCIRGEPFGIGGGGQGGNNND</sequence>
<accession>A0A520MUY7</accession>
<feature type="domain" description="YHYH" evidence="2">
    <location>
        <begin position="128"/>
        <end position="324"/>
    </location>
</feature>
<gene>
    <name evidence="3" type="ORF">EVA99_00245</name>
</gene>
<protein>
    <submittedName>
        <fullName evidence="3">YHYH protein</fullName>
    </submittedName>
</protein>
<evidence type="ECO:0000256" key="1">
    <source>
        <dbReference type="SAM" id="MobiDB-lite"/>
    </source>
</evidence>